<geneLocation type="mitochondrion" evidence="12"/>
<evidence type="ECO:0000256" key="1">
    <source>
        <dbReference type="ARBA" id="ARBA00004141"/>
    </source>
</evidence>
<comment type="catalytic activity">
    <reaction evidence="10">
        <text>a ubiquinone + NADH + 5 H(+)(in) = a ubiquinol + NAD(+) + 4 H(+)(out)</text>
        <dbReference type="Rhea" id="RHEA:29091"/>
        <dbReference type="Rhea" id="RHEA-COMP:9565"/>
        <dbReference type="Rhea" id="RHEA-COMP:9566"/>
        <dbReference type="ChEBI" id="CHEBI:15378"/>
        <dbReference type="ChEBI" id="CHEBI:16389"/>
        <dbReference type="ChEBI" id="CHEBI:17976"/>
        <dbReference type="ChEBI" id="CHEBI:57540"/>
        <dbReference type="ChEBI" id="CHEBI:57945"/>
        <dbReference type="EC" id="7.1.1.2"/>
    </reaction>
</comment>
<feature type="transmembrane region" description="Helical" evidence="11">
    <location>
        <begin position="6"/>
        <end position="22"/>
    </location>
</feature>
<dbReference type="GO" id="GO:0008137">
    <property type="term" value="F:NADH dehydrogenase (ubiquinone) activity"/>
    <property type="evidence" value="ECO:0007669"/>
    <property type="project" value="UniProtKB-EC"/>
</dbReference>
<dbReference type="AlphaFoldDB" id="A0A0S2LSB4"/>
<keyword evidence="6 11" id="KW-1133">Transmembrane helix</keyword>
<comment type="similarity">
    <text evidence="2">Belongs to the complex I subunit 4L family.</text>
</comment>
<evidence type="ECO:0000256" key="4">
    <source>
        <dbReference type="ARBA" id="ARBA00022692"/>
    </source>
</evidence>
<evidence type="ECO:0000256" key="8">
    <source>
        <dbReference type="ARBA" id="ARBA00023136"/>
    </source>
</evidence>
<proteinExistence type="inferred from homology"/>
<evidence type="ECO:0000256" key="3">
    <source>
        <dbReference type="ARBA" id="ARBA00016612"/>
    </source>
</evidence>
<evidence type="ECO:0000256" key="5">
    <source>
        <dbReference type="ARBA" id="ARBA00022967"/>
    </source>
</evidence>
<sequence>MYLSNYYLMMMLLILLMIFVFMENFLMLLIGLEFMLMFYLMFVLIIMGDLNNDWMFLYMLIMGVCESVIGISLMISIVHNYGSQSMKILNLKW</sequence>
<keyword evidence="4 11" id="KW-0812">Transmembrane</keyword>
<evidence type="ECO:0000256" key="10">
    <source>
        <dbReference type="ARBA" id="ARBA00049551"/>
    </source>
</evidence>
<protein>
    <recommendedName>
        <fullName evidence="3">NADH-ubiquinone oxidoreductase chain 4L</fullName>
    </recommendedName>
    <alternativeName>
        <fullName evidence="9">NADH dehydrogenase subunit 4L</fullName>
    </alternativeName>
</protein>
<keyword evidence="8 11" id="KW-0472">Membrane</keyword>
<comment type="subcellular location">
    <subcellularLocation>
        <location evidence="1">Membrane</location>
        <topology evidence="1">Multi-pass membrane protein</topology>
    </subcellularLocation>
</comment>
<dbReference type="EMBL" id="KT164609">
    <property type="protein sequence ID" value="ALO64370.1"/>
    <property type="molecule type" value="Genomic_DNA"/>
</dbReference>
<gene>
    <name evidence="12" type="primary">ND4L</name>
</gene>
<keyword evidence="12" id="KW-0496">Mitochondrion</keyword>
<name>A0A0S2LSB4_9HYME</name>
<evidence type="ECO:0000256" key="6">
    <source>
        <dbReference type="ARBA" id="ARBA00022989"/>
    </source>
</evidence>
<feature type="transmembrane region" description="Helical" evidence="11">
    <location>
        <begin position="54"/>
        <end position="78"/>
    </location>
</feature>
<evidence type="ECO:0000256" key="9">
    <source>
        <dbReference type="ARBA" id="ARBA00031586"/>
    </source>
</evidence>
<evidence type="ECO:0000256" key="7">
    <source>
        <dbReference type="ARBA" id="ARBA00023027"/>
    </source>
</evidence>
<evidence type="ECO:0000313" key="12">
    <source>
        <dbReference type="EMBL" id="ALO64370.1"/>
    </source>
</evidence>
<dbReference type="Gene3D" id="1.10.287.3510">
    <property type="match status" value="1"/>
</dbReference>
<evidence type="ECO:0000256" key="11">
    <source>
        <dbReference type="SAM" id="Phobius"/>
    </source>
</evidence>
<organism evidence="12">
    <name type="scientific">Seladonia tumulorum</name>
    <dbReference type="NCBI Taxonomy" id="115100"/>
    <lineage>
        <taxon>Eukaryota</taxon>
        <taxon>Metazoa</taxon>
        <taxon>Ecdysozoa</taxon>
        <taxon>Arthropoda</taxon>
        <taxon>Hexapoda</taxon>
        <taxon>Insecta</taxon>
        <taxon>Pterygota</taxon>
        <taxon>Neoptera</taxon>
        <taxon>Endopterygota</taxon>
        <taxon>Hymenoptera</taxon>
        <taxon>Apocrita</taxon>
        <taxon>Aculeata</taxon>
        <taxon>Apoidea</taxon>
        <taxon>Anthophila</taxon>
        <taxon>Halictidae</taxon>
        <taxon>Halictinae</taxon>
        <taxon>Halictini</taxon>
        <taxon>Seladonia</taxon>
    </lineage>
</organism>
<accession>A0A0S2LSB4</accession>
<keyword evidence="7" id="KW-0520">NAD</keyword>
<keyword evidence="5" id="KW-1278">Translocase</keyword>
<dbReference type="InterPro" id="IPR039428">
    <property type="entry name" value="NUOK/Mnh_C1-like"/>
</dbReference>
<evidence type="ECO:0000256" key="2">
    <source>
        <dbReference type="ARBA" id="ARBA00010519"/>
    </source>
</evidence>
<reference evidence="12" key="1">
    <citation type="submission" date="2015-06" db="EMBL/GenBank/DDBJ databases">
        <title>High-throughput detection of wild bee species with mitogenome skimming and resequencing (mt-S/R).</title>
        <authorList>
            <person name="Tang M."/>
            <person name="Hardman C."/>
            <person name="Ji Y."/>
            <person name="Meng G."/>
            <person name="Liu S."/>
            <person name="Tan M."/>
            <person name="Yang S."/>
            <person name="Yang C."/>
            <person name="Moss E."/>
            <person name="Nevard T."/>
            <person name="Potts S.G."/>
            <person name="Zhou X."/>
            <person name="Yu D.W."/>
        </authorList>
    </citation>
    <scope>NUCLEOTIDE SEQUENCE</scope>
</reference>
<dbReference type="GO" id="GO:0016020">
    <property type="term" value="C:membrane"/>
    <property type="evidence" value="ECO:0007669"/>
    <property type="project" value="UniProtKB-SubCell"/>
</dbReference>
<feature type="transmembrane region" description="Helical" evidence="11">
    <location>
        <begin position="29"/>
        <end position="48"/>
    </location>
</feature>
<dbReference type="Pfam" id="PF00420">
    <property type="entry name" value="Oxidored_q2"/>
    <property type="match status" value="1"/>
</dbReference>